<proteinExistence type="predicted"/>
<accession>A0ABP8V267</accession>
<keyword evidence="3" id="KW-1185">Reference proteome</keyword>
<dbReference type="RefSeq" id="WP_345195968.1">
    <property type="nucleotide sequence ID" value="NZ_BAABFL010000338.1"/>
</dbReference>
<evidence type="ECO:0000313" key="3">
    <source>
        <dbReference type="Proteomes" id="UP001500604"/>
    </source>
</evidence>
<evidence type="ECO:0008006" key="4">
    <source>
        <dbReference type="Google" id="ProtNLM"/>
    </source>
</evidence>
<evidence type="ECO:0000256" key="1">
    <source>
        <dbReference type="SAM" id="Phobius"/>
    </source>
</evidence>
<dbReference type="Proteomes" id="UP001500604">
    <property type="component" value="Unassembled WGS sequence"/>
</dbReference>
<keyword evidence="1" id="KW-0812">Transmembrane</keyword>
<keyword evidence="1" id="KW-0472">Membrane</keyword>
<organism evidence="2 3">
    <name type="scientific">Kistimonas scapharcae</name>
    <dbReference type="NCBI Taxonomy" id="1036133"/>
    <lineage>
        <taxon>Bacteria</taxon>
        <taxon>Pseudomonadati</taxon>
        <taxon>Pseudomonadota</taxon>
        <taxon>Gammaproteobacteria</taxon>
        <taxon>Oceanospirillales</taxon>
        <taxon>Endozoicomonadaceae</taxon>
        <taxon>Kistimonas</taxon>
    </lineage>
</organism>
<dbReference type="Gene3D" id="3.90.1200.10">
    <property type="match status" value="1"/>
</dbReference>
<dbReference type="InterPro" id="IPR011009">
    <property type="entry name" value="Kinase-like_dom_sf"/>
</dbReference>
<keyword evidence="1" id="KW-1133">Transmembrane helix</keyword>
<dbReference type="EMBL" id="BAABFL010000338">
    <property type="protein sequence ID" value="GAA4649927.1"/>
    <property type="molecule type" value="Genomic_DNA"/>
</dbReference>
<name>A0ABP8V267_9GAMM</name>
<feature type="transmembrane region" description="Helical" evidence="1">
    <location>
        <begin position="67"/>
        <end position="85"/>
    </location>
</feature>
<protein>
    <recommendedName>
        <fullName evidence="4">Aminoglycoside phosphotransferase domain-containing protein</fullName>
    </recommendedName>
</protein>
<reference evidence="3" key="1">
    <citation type="journal article" date="2019" name="Int. J. Syst. Evol. Microbiol.">
        <title>The Global Catalogue of Microorganisms (GCM) 10K type strain sequencing project: providing services to taxonomists for standard genome sequencing and annotation.</title>
        <authorList>
            <consortium name="The Broad Institute Genomics Platform"/>
            <consortium name="The Broad Institute Genome Sequencing Center for Infectious Disease"/>
            <person name="Wu L."/>
            <person name="Ma J."/>
        </authorList>
    </citation>
    <scope>NUCLEOTIDE SEQUENCE [LARGE SCALE GENOMIC DNA]</scope>
    <source>
        <strain evidence="3">JCM 17805</strain>
    </source>
</reference>
<comment type="caution">
    <text evidence="2">The sequence shown here is derived from an EMBL/GenBank/DDBJ whole genome shotgun (WGS) entry which is preliminary data.</text>
</comment>
<sequence length="361" mass="42329">MINQDTINRLRKFFSDKYGKDSFEGQTFFVINSSGLPRWLLPAVSRKYRSIIYEILKQWKPYSRKSAFFWVILINLYRFGILYFIPGIQRSILPKINTIIYTIYVGTPGLKQKLVLSLYDKDSGERSIVKIAIGSKASQSIENEQYALTNIQNSVNTPCLLEKDCDHKWLSQTFVAGKLCQSSLSQSQLEWLTLLPKGKCYSLYSVLNTQLQKVIAHTNDKEYELIDFSKKIIDDTFSKKTVDLDHVAIHGDFAPWNMKLEKNNRLYVFDWESYEQDGIPLYDLCYYYLNLSHLFKQRNYTQNLFESGVIDRYLIIMNINLYYKKPLLACAILKIINNAINDMRFDFAEYILNLKLEKLIK</sequence>
<evidence type="ECO:0000313" key="2">
    <source>
        <dbReference type="EMBL" id="GAA4649927.1"/>
    </source>
</evidence>
<gene>
    <name evidence="2" type="ORF">GCM10023116_22090</name>
</gene>
<dbReference type="SUPFAM" id="SSF56112">
    <property type="entry name" value="Protein kinase-like (PK-like)"/>
    <property type="match status" value="1"/>
</dbReference>